<evidence type="ECO:0000313" key="2">
    <source>
        <dbReference type="Proteomes" id="UP000050360"/>
    </source>
</evidence>
<comment type="caution">
    <text evidence="1">The sequence shown here is derived from an EMBL/GenBank/DDBJ whole genome shotgun (WGS) entry which is preliminary data.</text>
</comment>
<dbReference type="AlphaFoldDB" id="A0A0P8A879"/>
<gene>
    <name evidence="1" type="ORF">MPEBLZ_02598</name>
</gene>
<dbReference type="Proteomes" id="UP000050360">
    <property type="component" value="Unassembled WGS sequence"/>
</dbReference>
<sequence>MDSEVLAVNYWKETRKDLKKILSEPWKTLLLFHNSREVKGIVDFIKKQTGAKKILYISLTKTDNAIRPYFQDMGASLFIVDCVSGGLFEKKNTMTSFYENPPSTIDEMSKLNEKYISQLCPDYIILDSLSQFIDFSTTTPKNTQNLYDYLNTLKNTKTSCKFILLYMDTNSKGVAFVPSYDVDIILKMEVIVDKVYWNG</sequence>
<evidence type="ECO:0000313" key="1">
    <source>
        <dbReference type="EMBL" id="KPQ42854.1"/>
    </source>
</evidence>
<proteinExistence type="predicted"/>
<reference evidence="1 2" key="1">
    <citation type="submission" date="2015-09" db="EMBL/GenBank/DDBJ databases">
        <title>A metagenomics-based metabolic model of nitrate-dependent anaerobic oxidation of methane by Methanoperedens-like archaea.</title>
        <authorList>
            <person name="Arshad A."/>
            <person name="Speth D.R."/>
            <person name="De Graaf R.M."/>
            <person name="Op Den Camp H.J."/>
            <person name="Jetten M.S."/>
            <person name="Welte C.U."/>
        </authorList>
    </citation>
    <scope>NUCLEOTIDE SEQUENCE [LARGE SCALE GENOMIC DNA]</scope>
</reference>
<accession>A0A0P8A879</accession>
<dbReference type="EMBL" id="LKCM01000200">
    <property type="protein sequence ID" value="KPQ42854.1"/>
    <property type="molecule type" value="Genomic_DNA"/>
</dbReference>
<evidence type="ECO:0008006" key="3">
    <source>
        <dbReference type="Google" id="ProtNLM"/>
    </source>
</evidence>
<dbReference type="Gene3D" id="3.40.50.300">
    <property type="entry name" value="P-loop containing nucleotide triphosphate hydrolases"/>
    <property type="match status" value="1"/>
</dbReference>
<organism evidence="1 2">
    <name type="scientific">Candidatus Methanoperedens nitratireducens</name>
    <dbReference type="NCBI Taxonomy" id="1392998"/>
    <lineage>
        <taxon>Archaea</taxon>
        <taxon>Methanobacteriati</taxon>
        <taxon>Methanobacteriota</taxon>
        <taxon>Stenosarchaea group</taxon>
        <taxon>Methanomicrobia</taxon>
        <taxon>Methanosarcinales</taxon>
        <taxon>ANME-2 cluster</taxon>
        <taxon>Candidatus Methanoperedentaceae</taxon>
        <taxon>Candidatus Methanoperedens</taxon>
    </lineage>
</organism>
<dbReference type="InterPro" id="IPR027417">
    <property type="entry name" value="P-loop_NTPase"/>
</dbReference>
<protein>
    <recommendedName>
        <fullName evidence="3">KaiC-like domain-containing protein</fullName>
    </recommendedName>
</protein>
<name>A0A0P8A879_9EURY</name>